<dbReference type="EMBL" id="CP010586">
    <property type="protein sequence ID" value="AKP78456.1"/>
    <property type="molecule type" value="Genomic_DNA"/>
</dbReference>
<organism evidence="5 6">
    <name type="scientific">Priestia megaterium Q3</name>
    <dbReference type="NCBI Taxonomy" id="1452722"/>
    <lineage>
        <taxon>Bacteria</taxon>
        <taxon>Bacillati</taxon>
        <taxon>Bacillota</taxon>
        <taxon>Bacilli</taxon>
        <taxon>Bacillales</taxon>
        <taxon>Bacillaceae</taxon>
        <taxon>Priestia</taxon>
    </lineage>
</organism>
<dbReference type="PANTHER" id="PTHR43537:SF47">
    <property type="entry name" value="REGULATORY PROTEIN GNTR HTH"/>
    <property type="match status" value="1"/>
</dbReference>
<dbReference type="RefSeq" id="WP_033580226.1">
    <property type="nucleotide sequence ID" value="NZ_CP010586.1"/>
</dbReference>
<evidence type="ECO:0000259" key="4">
    <source>
        <dbReference type="PROSITE" id="PS50949"/>
    </source>
</evidence>
<evidence type="ECO:0000256" key="2">
    <source>
        <dbReference type="ARBA" id="ARBA00023125"/>
    </source>
</evidence>
<feature type="domain" description="HTH gntR-type" evidence="4">
    <location>
        <begin position="15"/>
        <end position="83"/>
    </location>
</feature>
<dbReference type="GO" id="GO:0003700">
    <property type="term" value="F:DNA-binding transcription factor activity"/>
    <property type="evidence" value="ECO:0007669"/>
    <property type="project" value="InterPro"/>
</dbReference>
<reference evidence="5 6" key="1">
    <citation type="submission" date="2015-01" db="EMBL/GenBank/DDBJ databases">
        <title>Genome sequence of bacillus megaterium Q3.</title>
        <authorList>
            <person name="Wang Y."/>
            <person name="Luo K."/>
            <person name="Bai L."/>
            <person name="Luo F."/>
        </authorList>
    </citation>
    <scope>NUCLEOTIDE SEQUENCE [LARGE SCALE GENOMIC DNA]</scope>
    <source>
        <strain evidence="5 6">Q3</strain>
    </source>
</reference>
<dbReference type="SUPFAM" id="SSF46785">
    <property type="entry name" value="Winged helix' DNA-binding domain"/>
    <property type="match status" value="1"/>
</dbReference>
<protein>
    <submittedName>
        <fullName evidence="5">L-lactate dehydrogenase operon regulatory protein</fullName>
    </submittedName>
</protein>
<dbReference type="InterPro" id="IPR008920">
    <property type="entry name" value="TF_FadR/GntR_C"/>
</dbReference>
<dbReference type="CDD" id="cd07377">
    <property type="entry name" value="WHTH_GntR"/>
    <property type="match status" value="1"/>
</dbReference>
<dbReference type="PRINTS" id="PR00035">
    <property type="entry name" value="HTHGNTR"/>
</dbReference>
<evidence type="ECO:0000256" key="3">
    <source>
        <dbReference type="ARBA" id="ARBA00023163"/>
    </source>
</evidence>
<dbReference type="InterPro" id="IPR000524">
    <property type="entry name" value="Tscrpt_reg_HTH_GntR"/>
</dbReference>
<accession>A0A806U284</accession>
<gene>
    <name evidence="5" type="primary">lldR</name>
    <name evidence="5" type="ORF">AS52_03495</name>
</gene>
<keyword evidence="3" id="KW-0804">Transcription</keyword>
<evidence type="ECO:0000256" key="1">
    <source>
        <dbReference type="ARBA" id="ARBA00023015"/>
    </source>
</evidence>
<dbReference type="Pfam" id="PF07729">
    <property type="entry name" value="FCD"/>
    <property type="match status" value="1"/>
</dbReference>
<dbReference type="Gene3D" id="1.10.10.10">
    <property type="entry name" value="Winged helix-like DNA-binding domain superfamily/Winged helix DNA-binding domain"/>
    <property type="match status" value="1"/>
</dbReference>
<dbReference type="SMART" id="SM00345">
    <property type="entry name" value="HTH_GNTR"/>
    <property type="match status" value="1"/>
</dbReference>
<dbReference type="InterPro" id="IPR036388">
    <property type="entry name" value="WH-like_DNA-bd_sf"/>
</dbReference>
<sequence>MNIHNKQSFSKVPRRKLVDEVLEQLQTKIFSGQYQVGDQLPTEPQLMEELGVGRSTLREAVKILVHANVLEVKQGKGTRIKSLSFTQDSFETRLQTADINHIYEAREMLDLQVAMLAAQRRTDEDLLKMKGHLDKRKKELEKGNYAEYIEADIQFHLSIAEASKNNVLMDLYQSFVPVLRHTLSQLILKTVDYKDNSTIHENLFTAILNGDTEQAKKYAGQNLELT</sequence>
<dbReference type="Pfam" id="PF00392">
    <property type="entry name" value="GntR"/>
    <property type="match status" value="1"/>
</dbReference>
<dbReference type="GO" id="GO:0003677">
    <property type="term" value="F:DNA binding"/>
    <property type="evidence" value="ECO:0007669"/>
    <property type="project" value="UniProtKB-KW"/>
</dbReference>
<dbReference type="InterPro" id="IPR036390">
    <property type="entry name" value="WH_DNA-bd_sf"/>
</dbReference>
<name>A0A806U284_PRIMG</name>
<dbReference type="PANTHER" id="PTHR43537">
    <property type="entry name" value="TRANSCRIPTIONAL REGULATOR, GNTR FAMILY"/>
    <property type="match status" value="1"/>
</dbReference>
<dbReference type="Gene3D" id="1.20.120.530">
    <property type="entry name" value="GntR ligand-binding domain-like"/>
    <property type="match status" value="1"/>
</dbReference>
<keyword evidence="1" id="KW-0805">Transcription regulation</keyword>
<proteinExistence type="predicted"/>
<dbReference type="PROSITE" id="PS50949">
    <property type="entry name" value="HTH_GNTR"/>
    <property type="match status" value="1"/>
</dbReference>
<keyword evidence="2" id="KW-0238">DNA-binding</keyword>
<dbReference type="Proteomes" id="UP000036410">
    <property type="component" value="Chromosome"/>
</dbReference>
<dbReference type="InterPro" id="IPR011711">
    <property type="entry name" value="GntR_C"/>
</dbReference>
<dbReference type="SMART" id="SM00895">
    <property type="entry name" value="FCD"/>
    <property type="match status" value="1"/>
</dbReference>
<dbReference type="SUPFAM" id="SSF48008">
    <property type="entry name" value="GntR ligand-binding domain-like"/>
    <property type="match status" value="1"/>
</dbReference>
<evidence type="ECO:0000313" key="6">
    <source>
        <dbReference type="Proteomes" id="UP000036410"/>
    </source>
</evidence>
<dbReference type="AlphaFoldDB" id="A0A806U284"/>
<evidence type="ECO:0000313" key="5">
    <source>
        <dbReference type="EMBL" id="AKP78456.1"/>
    </source>
</evidence>